<proteinExistence type="predicted"/>
<dbReference type="Pfam" id="PF00415">
    <property type="entry name" value="RCC1"/>
    <property type="match status" value="1"/>
</dbReference>
<evidence type="ECO:0000313" key="3">
    <source>
        <dbReference type="Proteomes" id="UP000276776"/>
    </source>
</evidence>
<dbReference type="EMBL" id="UYYF01004513">
    <property type="protein sequence ID" value="VDN04951.1"/>
    <property type="molecule type" value="Genomic_DNA"/>
</dbReference>
<dbReference type="SUPFAM" id="SSF50985">
    <property type="entry name" value="RCC1/BLIP-II"/>
    <property type="match status" value="2"/>
</dbReference>
<dbReference type="Gene3D" id="2.130.10.30">
    <property type="entry name" value="Regulator of chromosome condensation 1/beta-lactamase-inhibitor protein II"/>
    <property type="match status" value="2"/>
</dbReference>
<gene>
    <name evidence="2" type="ORF">TCLT_LOCUS7488</name>
</gene>
<feature type="repeat" description="RCC1" evidence="1">
    <location>
        <begin position="154"/>
        <end position="201"/>
    </location>
</feature>
<keyword evidence="3" id="KW-1185">Reference proteome</keyword>
<accession>A0A0N5D3I7</accession>
<dbReference type="PANTHER" id="PTHR46089:SF4">
    <property type="entry name" value="VPS9 DOMAIN-CONTAINING PROTEIN"/>
    <property type="match status" value="1"/>
</dbReference>
<dbReference type="PROSITE" id="PS50012">
    <property type="entry name" value="RCC1_3"/>
    <property type="match status" value="2"/>
</dbReference>
<evidence type="ECO:0000313" key="2">
    <source>
        <dbReference type="EMBL" id="VDN04951.1"/>
    </source>
</evidence>
<dbReference type="AlphaFoldDB" id="A0A0N5D3I7"/>
<dbReference type="PANTHER" id="PTHR46089">
    <property type="entry name" value="ALSIN HOMOLOG"/>
    <property type="match status" value="1"/>
</dbReference>
<reference evidence="4" key="1">
    <citation type="submission" date="2017-02" db="UniProtKB">
        <authorList>
            <consortium name="WormBaseParasite"/>
        </authorList>
    </citation>
    <scope>IDENTIFICATION</scope>
</reference>
<reference evidence="2 3" key="2">
    <citation type="submission" date="2018-11" db="EMBL/GenBank/DDBJ databases">
        <authorList>
            <consortium name="Pathogen Informatics"/>
        </authorList>
    </citation>
    <scope>NUCLEOTIDE SEQUENCE [LARGE SCALE GENOMIC DNA]</scope>
</reference>
<protein>
    <submittedName>
        <fullName evidence="4">Alsin</fullName>
    </submittedName>
</protein>
<name>A0A0N5D3I7_THECL</name>
<dbReference type="InterPro" id="IPR009091">
    <property type="entry name" value="RCC1/BLIP-II"/>
</dbReference>
<dbReference type="OMA" id="GREHFVC"/>
<dbReference type="OrthoDB" id="5370059at2759"/>
<evidence type="ECO:0000256" key="1">
    <source>
        <dbReference type="PROSITE-ProRule" id="PRU00235"/>
    </source>
</evidence>
<dbReference type="WBParaSite" id="TCLT_0000749901-mRNA-1">
    <property type="protein sequence ID" value="TCLT_0000749901-mRNA-1"/>
    <property type="gene ID" value="TCLT_0000749901"/>
</dbReference>
<dbReference type="InterPro" id="IPR051984">
    <property type="entry name" value="Alsin"/>
</dbReference>
<feature type="repeat" description="RCC1" evidence="1">
    <location>
        <begin position="357"/>
        <end position="408"/>
    </location>
</feature>
<dbReference type="Proteomes" id="UP000276776">
    <property type="component" value="Unassembled WGS sequence"/>
</dbReference>
<dbReference type="PROSITE" id="PS00626">
    <property type="entry name" value="RCC1_2"/>
    <property type="match status" value="1"/>
</dbReference>
<organism evidence="4">
    <name type="scientific">Thelazia callipaeda</name>
    <name type="common">Oriental eyeworm</name>
    <name type="synonym">Parasitic nematode</name>
    <dbReference type="NCBI Taxonomy" id="103827"/>
    <lineage>
        <taxon>Eukaryota</taxon>
        <taxon>Metazoa</taxon>
        <taxon>Ecdysozoa</taxon>
        <taxon>Nematoda</taxon>
        <taxon>Chromadorea</taxon>
        <taxon>Rhabditida</taxon>
        <taxon>Spirurina</taxon>
        <taxon>Spiruromorpha</taxon>
        <taxon>Thelazioidea</taxon>
        <taxon>Thelaziidae</taxon>
        <taxon>Thelazia</taxon>
    </lineage>
</organism>
<dbReference type="STRING" id="103827.A0A0N5D3I7"/>
<evidence type="ECO:0000313" key="4">
    <source>
        <dbReference type="WBParaSite" id="TCLT_0000749901-mRNA-1"/>
    </source>
</evidence>
<sequence length="589" mass="66606">MRLLYSNLKEWYSDETVIVKWKVLKDLVATTSDDLVIYQGNILFLQGGIVYTHTLSGEKKPLLIESSLRFISLCAAYDKLFLVTEDGRLYGCGSTKHGECGVISAHSIESLQEIKFFTALSTCPHGCFIANTESLKVKFVQTSASEVCLVDFDGRLWRYGNGKLDYDSLGRIHVRPVQLAFKRKILQLSAGREHFVCLAIPALDLKDDTNNEKSSTLELKPSTNCKKCLEEYELRLSTLMNKADEENESQMSSMKSHEVVDVSTCVNTDACRSLGTDYNFSSGIKYDVTDVRKEMLFEETEMTELKNLRPNSTLVSLQNIHGTDYSSLPCTVRSYSSSVSNEEETRLYSENYSDLLPEVWTWGANEHGQLGHGDFVMRREPSKVTDLSNKYCIKISAGDEHTIVLIGSGELYVWGSNSAGQLKQLNLPHVAKPTFFKVGSHSFVLDAFARGYYTGVIVGGIADSAAFYLCGSKKLDSPKIIPLLKEVGYPVWACLENETAVLGVQQNNLETEKYMIQIFTFFQQAKFVHHLFQRTKILRDIVWRADISQIETTLKFFESKRFFQTLFQFHADFVDCIAYGCFAELDIWL</sequence>
<dbReference type="InterPro" id="IPR000408">
    <property type="entry name" value="Reg_chr_condens"/>
</dbReference>